<dbReference type="OrthoDB" id="6614360at2759"/>
<proteinExistence type="inferred from homology"/>
<evidence type="ECO:0000256" key="3">
    <source>
        <dbReference type="ARBA" id="ARBA00022606"/>
    </source>
</evidence>
<evidence type="ECO:0000256" key="7">
    <source>
        <dbReference type="ARBA" id="ARBA00023136"/>
    </source>
</evidence>
<dbReference type="GO" id="GO:0004984">
    <property type="term" value="F:olfactory receptor activity"/>
    <property type="evidence" value="ECO:0007669"/>
    <property type="project" value="InterPro"/>
</dbReference>
<dbReference type="GO" id="GO:0007165">
    <property type="term" value="P:signal transduction"/>
    <property type="evidence" value="ECO:0007669"/>
    <property type="project" value="UniProtKB-KW"/>
</dbReference>
<dbReference type="InterPro" id="IPR004117">
    <property type="entry name" value="7tm6_olfct_rcpt"/>
</dbReference>
<keyword evidence="4 10" id="KW-0812">Transmembrane</keyword>
<comment type="similarity">
    <text evidence="10">Belongs to the insect chemoreceptor superfamily. Heteromeric odorant receptor channel (TC 1.A.69) family.</text>
</comment>
<reference evidence="12" key="1">
    <citation type="submission" date="2025-08" db="UniProtKB">
        <authorList>
            <consortium name="RefSeq"/>
        </authorList>
    </citation>
    <scope>IDENTIFICATION</scope>
</reference>
<dbReference type="Proteomes" id="UP000504615">
    <property type="component" value="Unplaced"/>
</dbReference>
<feature type="transmembrane region" description="Helical" evidence="10">
    <location>
        <begin position="301"/>
        <end position="321"/>
    </location>
</feature>
<dbReference type="RefSeq" id="XP_025074653.1">
    <property type="nucleotide sequence ID" value="XM_025218868.1"/>
</dbReference>
<organism evidence="11 12">
    <name type="scientific">Pogonomyrmex barbatus</name>
    <name type="common">red harvester ant</name>
    <dbReference type="NCBI Taxonomy" id="144034"/>
    <lineage>
        <taxon>Eukaryota</taxon>
        <taxon>Metazoa</taxon>
        <taxon>Ecdysozoa</taxon>
        <taxon>Arthropoda</taxon>
        <taxon>Hexapoda</taxon>
        <taxon>Insecta</taxon>
        <taxon>Pterygota</taxon>
        <taxon>Neoptera</taxon>
        <taxon>Endopterygota</taxon>
        <taxon>Hymenoptera</taxon>
        <taxon>Apocrita</taxon>
        <taxon>Aculeata</taxon>
        <taxon>Formicoidea</taxon>
        <taxon>Formicidae</taxon>
        <taxon>Myrmicinae</taxon>
        <taxon>Pogonomyrmex</taxon>
    </lineage>
</organism>
<dbReference type="GeneID" id="105429490"/>
<dbReference type="GO" id="GO:0005549">
    <property type="term" value="F:odorant binding"/>
    <property type="evidence" value="ECO:0007669"/>
    <property type="project" value="InterPro"/>
</dbReference>
<dbReference type="PANTHER" id="PTHR21137">
    <property type="entry name" value="ODORANT RECEPTOR"/>
    <property type="match status" value="1"/>
</dbReference>
<feature type="transmembrane region" description="Helical" evidence="10">
    <location>
        <begin position="65"/>
        <end position="84"/>
    </location>
</feature>
<sequence>MLVHILREHNVNKILLSHLGLWPFQNNFIRNFLPILYLVCETSYFLLEVSVLYNYWEDAQVTFETFYHIVSLAMFIIKLLNEFLNRDKIQRLYETMEKHWNIFTSEFERSILKDYSITSRKFSIFYLTIIYSMSAIFIIVPLKPVLFDIVRPFNESRPRVFAISIDWIIDKDKYFVPLLCYSTSVIMAGVMIIVGTDSVHVTRTVHACSLFSIISQQFENIISKLIINEKINESCSKSTCEQTIYQEYVICLKKYQLALQFVDLLNSIYRTTALILLFLIAAFISLVGVRVVSVLDQLEEAIRYSFGIIGMLVQLLVLCYFGQMLIDESQNVFHRIYAAEWYKFSPRLKSLLIITLHRSFIPCSLTAGNIIPLSMTTYAMVLRASMSYFTTFLSLRD</sequence>
<feature type="transmembrane region" description="Helical" evidence="10">
    <location>
        <begin position="274"/>
        <end position="295"/>
    </location>
</feature>
<feature type="transmembrane region" description="Helical" evidence="10">
    <location>
        <begin position="122"/>
        <end position="142"/>
    </location>
</feature>
<keyword evidence="8 10" id="KW-0675">Receptor</keyword>
<evidence type="ECO:0000256" key="6">
    <source>
        <dbReference type="ARBA" id="ARBA00022989"/>
    </source>
</evidence>
<comment type="subcellular location">
    <subcellularLocation>
        <location evidence="1 10">Cell membrane</location>
        <topology evidence="1 10">Multi-pass membrane protein</topology>
    </subcellularLocation>
</comment>
<evidence type="ECO:0000256" key="10">
    <source>
        <dbReference type="RuleBase" id="RU351113"/>
    </source>
</evidence>
<dbReference type="GO" id="GO:0005886">
    <property type="term" value="C:plasma membrane"/>
    <property type="evidence" value="ECO:0007669"/>
    <property type="project" value="UniProtKB-SubCell"/>
</dbReference>
<keyword evidence="3 10" id="KW-0716">Sensory transduction</keyword>
<feature type="transmembrane region" description="Helical" evidence="10">
    <location>
        <begin position="32"/>
        <end position="53"/>
    </location>
</feature>
<keyword evidence="6 10" id="KW-1133">Transmembrane helix</keyword>
<evidence type="ECO:0000256" key="1">
    <source>
        <dbReference type="ARBA" id="ARBA00004651"/>
    </source>
</evidence>
<evidence type="ECO:0000256" key="4">
    <source>
        <dbReference type="ARBA" id="ARBA00022692"/>
    </source>
</evidence>
<evidence type="ECO:0000256" key="8">
    <source>
        <dbReference type="ARBA" id="ARBA00023170"/>
    </source>
</evidence>
<keyword evidence="11" id="KW-1185">Reference proteome</keyword>
<keyword evidence="9 10" id="KW-0807">Transducer</keyword>
<keyword evidence="2" id="KW-1003">Cell membrane</keyword>
<name>A0A8N1S9I1_9HYME</name>
<accession>A0A8N1S9I1</accession>
<feature type="transmembrane region" description="Helical" evidence="10">
    <location>
        <begin position="351"/>
        <end position="371"/>
    </location>
</feature>
<evidence type="ECO:0000256" key="2">
    <source>
        <dbReference type="ARBA" id="ARBA00022475"/>
    </source>
</evidence>
<keyword evidence="7 10" id="KW-0472">Membrane</keyword>
<keyword evidence="5 10" id="KW-0552">Olfaction</keyword>
<evidence type="ECO:0000256" key="5">
    <source>
        <dbReference type="ARBA" id="ARBA00022725"/>
    </source>
</evidence>
<protein>
    <recommendedName>
        <fullName evidence="10">Odorant receptor</fullName>
    </recommendedName>
</protein>
<dbReference type="AlphaFoldDB" id="A0A8N1S9I1"/>
<dbReference type="Pfam" id="PF02949">
    <property type="entry name" value="7tm_6"/>
    <property type="match status" value="1"/>
</dbReference>
<evidence type="ECO:0000256" key="9">
    <source>
        <dbReference type="ARBA" id="ARBA00023224"/>
    </source>
</evidence>
<dbReference type="PANTHER" id="PTHR21137:SF35">
    <property type="entry name" value="ODORANT RECEPTOR 19A-RELATED"/>
    <property type="match status" value="1"/>
</dbReference>
<feature type="transmembrane region" description="Helical" evidence="10">
    <location>
        <begin position="174"/>
        <end position="194"/>
    </location>
</feature>
<evidence type="ECO:0000313" key="12">
    <source>
        <dbReference type="RefSeq" id="XP_025074653.1"/>
    </source>
</evidence>
<evidence type="ECO:0000313" key="11">
    <source>
        <dbReference type="Proteomes" id="UP000504615"/>
    </source>
</evidence>
<gene>
    <name evidence="12" type="primary">LOC105429490</name>
</gene>